<dbReference type="PANTHER" id="PTHR21561">
    <property type="entry name" value="INO80 COMPLEX SUBUNIT B"/>
    <property type="match status" value="1"/>
</dbReference>
<keyword evidence="4" id="KW-1185">Reference proteome</keyword>
<evidence type="ECO:0000313" key="4">
    <source>
        <dbReference type="Proteomes" id="UP001283361"/>
    </source>
</evidence>
<protein>
    <recommendedName>
        <fullName evidence="2">INO80 complex subunit B-like conserved region domain-containing protein</fullName>
    </recommendedName>
</protein>
<dbReference type="EMBL" id="JAWDGP010005297">
    <property type="protein sequence ID" value="KAK3758159.1"/>
    <property type="molecule type" value="Genomic_DNA"/>
</dbReference>
<dbReference type="Proteomes" id="UP001283361">
    <property type="component" value="Unassembled WGS sequence"/>
</dbReference>
<accession>A0AAE1D5J8</accession>
<organism evidence="3 4">
    <name type="scientific">Elysia crispata</name>
    <name type="common">lettuce slug</name>
    <dbReference type="NCBI Taxonomy" id="231223"/>
    <lineage>
        <taxon>Eukaryota</taxon>
        <taxon>Metazoa</taxon>
        <taxon>Spiralia</taxon>
        <taxon>Lophotrochozoa</taxon>
        <taxon>Mollusca</taxon>
        <taxon>Gastropoda</taxon>
        <taxon>Heterobranchia</taxon>
        <taxon>Euthyneura</taxon>
        <taxon>Panpulmonata</taxon>
        <taxon>Sacoglossa</taxon>
        <taxon>Placobranchoidea</taxon>
        <taxon>Plakobranchidae</taxon>
        <taxon>Elysia</taxon>
    </lineage>
</organism>
<evidence type="ECO:0000313" key="3">
    <source>
        <dbReference type="EMBL" id="KAK3758159.1"/>
    </source>
</evidence>
<feature type="compositionally biased region" description="Basic residues" evidence="1">
    <location>
        <begin position="39"/>
        <end position="49"/>
    </location>
</feature>
<dbReference type="PANTHER" id="PTHR21561:SF12">
    <property type="entry name" value="INO80 COMPLEX SUBUNIT B"/>
    <property type="match status" value="1"/>
</dbReference>
<dbReference type="Pfam" id="PF04795">
    <property type="entry name" value="PAPA-1"/>
    <property type="match status" value="1"/>
</dbReference>
<evidence type="ECO:0000256" key="1">
    <source>
        <dbReference type="SAM" id="MobiDB-lite"/>
    </source>
</evidence>
<dbReference type="InterPro" id="IPR029523">
    <property type="entry name" value="INO80B/Ies2"/>
</dbReference>
<dbReference type="GO" id="GO:0031011">
    <property type="term" value="C:Ino80 complex"/>
    <property type="evidence" value="ECO:0007669"/>
    <property type="project" value="InterPro"/>
</dbReference>
<gene>
    <name evidence="3" type="ORF">RRG08_060816</name>
</gene>
<reference evidence="3" key="1">
    <citation type="journal article" date="2023" name="G3 (Bethesda)">
        <title>A reference genome for the long-term kleptoplast-retaining sea slug Elysia crispata morphotype clarki.</title>
        <authorList>
            <person name="Eastman K.E."/>
            <person name="Pendleton A.L."/>
            <person name="Shaikh M.A."/>
            <person name="Suttiyut T."/>
            <person name="Ogas R."/>
            <person name="Tomko P."/>
            <person name="Gavelis G."/>
            <person name="Widhalm J.R."/>
            <person name="Wisecaver J.H."/>
        </authorList>
    </citation>
    <scope>NUCLEOTIDE SEQUENCE</scope>
    <source>
        <strain evidence="3">ECLA1</strain>
    </source>
</reference>
<feature type="compositionally biased region" description="Basic and acidic residues" evidence="1">
    <location>
        <begin position="27"/>
        <end position="38"/>
    </location>
</feature>
<dbReference type="GO" id="GO:0006338">
    <property type="term" value="P:chromatin remodeling"/>
    <property type="evidence" value="ECO:0007669"/>
    <property type="project" value="InterPro"/>
</dbReference>
<dbReference type="SMART" id="SM01406">
    <property type="entry name" value="PAPA-1"/>
    <property type="match status" value="1"/>
</dbReference>
<sequence>MEYDNDSPSDPPSKRHKKHKKKHKHRREDPPSSEEQHTPHKSSIKLKLKLGKETMGTKSVTPVMEAVAAEISSEGRSTKKIDNSDDDISDEEKFLDALEKGNLNSYGDIGKKDPSLLTARQKALLHGTQDDLLELPSGYKTVELTEEQKQRRQEKARKRRQQANEKMENDKNQTVHKLLKKQESKNKRAFKARGGKRSSIPRICYRSTQDKISIHLPPDVPFPLTAQVAKPYPQAQLCEMDGCSNKKTSVCSKTGVAICATLQTRMGLELTGHLLWWLFEHLSGLRGITDFQIPSLANASWDSSILKD</sequence>
<feature type="region of interest" description="Disordered" evidence="1">
    <location>
        <begin position="1"/>
        <end position="59"/>
    </location>
</feature>
<feature type="compositionally biased region" description="Basic and acidic residues" evidence="1">
    <location>
        <begin position="162"/>
        <end position="173"/>
    </location>
</feature>
<name>A0AAE1D5J8_9GAST</name>
<dbReference type="InterPro" id="IPR006880">
    <property type="entry name" value="INO80B_C"/>
</dbReference>
<proteinExistence type="predicted"/>
<feature type="region of interest" description="Disordered" evidence="1">
    <location>
        <begin position="143"/>
        <end position="175"/>
    </location>
</feature>
<comment type="caution">
    <text evidence="3">The sequence shown here is derived from an EMBL/GenBank/DDBJ whole genome shotgun (WGS) entry which is preliminary data.</text>
</comment>
<dbReference type="AlphaFoldDB" id="A0AAE1D5J8"/>
<feature type="domain" description="INO80 complex subunit B-like conserved region" evidence="2">
    <location>
        <begin position="147"/>
        <end position="220"/>
    </location>
</feature>
<feature type="compositionally biased region" description="Basic residues" evidence="1">
    <location>
        <begin position="14"/>
        <end position="26"/>
    </location>
</feature>
<evidence type="ECO:0000259" key="2">
    <source>
        <dbReference type="SMART" id="SM01406"/>
    </source>
</evidence>